<dbReference type="Proteomes" id="UP000318405">
    <property type="component" value="Unassembled WGS sequence"/>
</dbReference>
<name>A0A556AIT2_9BURK</name>
<dbReference type="Pfam" id="PF19305">
    <property type="entry name" value="MmgE_PrpD_C"/>
    <property type="match status" value="1"/>
</dbReference>
<feature type="domain" description="MmgE/PrpD N-terminal" evidence="2">
    <location>
        <begin position="23"/>
        <end position="244"/>
    </location>
</feature>
<dbReference type="InterPro" id="IPR042183">
    <property type="entry name" value="MmgE/PrpD_sf_1"/>
</dbReference>
<dbReference type="InterPro" id="IPR036148">
    <property type="entry name" value="MmgE/PrpD_sf"/>
</dbReference>
<evidence type="ECO:0000259" key="3">
    <source>
        <dbReference type="Pfam" id="PF19305"/>
    </source>
</evidence>
<dbReference type="Pfam" id="PF03972">
    <property type="entry name" value="MmgE_PrpD_N"/>
    <property type="match status" value="1"/>
</dbReference>
<dbReference type="EMBL" id="VLTJ01000029">
    <property type="protein sequence ID" value="TSH92787.1"/>
    <property type="molecule type" value="Genomic_DNA"/>
</dbReference>
<dbReference type="AlphaFoldDB" id="A0A556AIT2"/>
<feature type="domain" description="MmgE/PrpD C-terminal" evidence="3">
    <location>
        <begin position="285"/>
        <end position="438"/>
    </location>
</feature>
<dbReference type="Gene3D" id="3.30.1330.120">
    <property type="entry name" value="2-methylcitrate dehydratase PrpD"/>
    <property type="match status" value="1"/>
</dbReference>
<dbReference type="PANTHER" id="PTHR16943:SF8">
    <property type="entry name" value="2-METHYLCITRATE DEHYDRATASE"/>
    <property type="match status" value="1"/>
</dbReference>
<sequence>MGTRNRAMRAMSPADVRIDTALRRLCDWLARTQRADIPHDIQLAAAHIMADDLACGVCADAHRPLAALTSRYGTSRAPGDGLARVWSAEPVWLPCRDAAGLNAIRANWNQLDGGHTAVMCHAGLYTVGPALAAAEAWGADLPTLVRAVALSYEATCRLARAWCQADAPSHPHALWGACGAFLALATLGGLERDAMLDGLLAAASLSPGPSFSLTASGSPLPYLWVGASVRQGFLCLDWHASGLTRPAPGIATVMTGLTGVQGDVNALAVPTPDGWSMRQAYHKHYACAQQGTAALEAALLAHRGATSTQRAALPDRIVVTVHPFALTMDNPEPESEFAARFSIPHLVAVAWCTGRDDALALGGALLHEPTVALIRKRVQLVPAPAAGPQDRAARVSVQWRGKPPLEHECTAARGTPGRPLAAHELREKCDRLAERAFARLRHALFAFAPANASPTPVRDLMDG</sequence>
<comment type="caution">
    <text evidence="4">The sequence shown here is derived from an EMBL/GenBank/DDBJ whole genome shotgun (WGS) entry which is preliminary data.</text>
</comment>
<evidence type="ECO:0000256" key="1">
    <source>
        <dbReference type="ARBA" id="ARBA00006174"/>
    </source>
</evidence>
<keyword evidence="5" id="KW-1185">Reference proteome</keyword>
<gene>
    <name evidence="4" type="ORF">FOZ76_15395</name>
</gene>
<dbReference type="PANTHER" id="PTHR16943">
    <property type="entry name" value="2-METHYLCITRATE DEHYDRATASE-RELATED"/>
    <property type="match status" value="1"/>
</dbReference>
<dbReference type="GO" id="GO:0016829">
    <property type="term" value="F:lyase activity"/>
    <property type="evidence" value="ECO:0007669"/>
    <property type="project" value="InterPro"/>
</dbReference>
<proteinExistence type="inferred from homology"/>
<dbReference type="SUPFAM" id="SSF103378">
    <property type="entry name" value="2-methylcitrate dehydratase PrpD"/>
    <property type="match status" value="1"/>
</dbReference>
<dbReference type="Gene3D" id="1.10.4100.10">
    <property type="entry name" value="2-methylcitrate dehydratase PrpD"/>
    <property type="match status" value="1"/>
</dbReference>
<comment type="similarity">
    <text evidence="1">Belongs to the PrpD family.</text>
</comment>
<evidence type="ECO:0000313" key="5">
    <source>
        <dbReference type="Proteomes" id="UP000318405"/>
    </source>
</evidence>
<dbReference type="OrthoDB" id="9112846at2"/>
<protein>
    <submittedName>
        <fullName evidence="4">MmgE/PrpD family protein</fullName>
    </submittedName>
</protein>
<evidence type="ECO:0000259" key="2">
    <source>
        <dbReference type="Pfam" id="PF03972"/>
    </source>
</evidence>
<dbReference type="InterPro" id="IPR042188">
    <property type="entry name" value="MmgE/PrpD_sf_2"/>
</dbReference>
<dbReference type="InterPro" id="IPR045337">
    <property type="entry name" value="MmgE_PrpD_C"/>
</dbReference>
<reference evidence="4 5" key="1">
    <citation type="submission" date="2019-07" db="EMBL/GenBank/DDBJ databases">
        <title>Qingshengfaniella alkalisoli gen. nov., sp. nov., isolated from saline soil.</title>
        <authorList>
            <person name="Xu L."/>
            <person name="Huang X.-X."/>
            <person name="Sun J.-Q."/>
        </authorList>
    </citation>
    <scope>NUCLEOTIDE SEQUENCE [LARGE SCALE GENOMIC DNA]</scope>
    <source>
        <strain evidence="4 5">DSM 27279</strain>
    </source>
</reference>
<dbReference type="InterPro" id="IPR045336">
    <property type="entry name" value="MmgE_PrpD_N"/>
</dbReference>
<evidence type="ECO:0000313" key="4">
    <source>
        <dbReference type="EMBL" id="TSH92787.1"/>
    </source>
</evidence>
<organism evidence="4 5">
    <name type="scientific">Verticiella sediminum</name>
    <dbReference type="NCBI Taxonomy" id="1247510"/>
    <lineage>
        <taxon>Bacteria</taxon>
        <taxon>Pseudomonadati</taxon>
        <taxon>Pseudomonadota</taxon>
        <taxon>Betaproteobacteria</taxon>
        <taxon>Burkholderiales</taxon>
        <taxon>Alcaligenaceae</taxon>
        <taxon>Verticiella</taxon>
    </lineage>
</organism>
<accession>A0A556AIT2</accession>
<dbReference type="InterPro" id="IPR005656">
    <property type="entry name" value="MmgE_PrpD"/>
</dbReference>